<reference evidence="2" key="1">
    <citation type="journal article" date="2014" name="Int. J. Syst. Evol. Microbiol.">
        <title>Complete genome sequence of Corynebacterium casei LMG S-19264T (=DSM 44701T), isolated from a smear-ripened cheese.</title>
        <authorList>
            <consortium name="US DOE Joint Genome Institute (JGI-PGF)"/>
            <person name="Walter F."/>
            <person name="Albersmeier A."/>
            <person name="Kalinowski J."/>
            <person name="Ruckert C."/>
        </authorList>
    </citation>
    <scope>NUCLEOTIDE SEQUENCE</scope>
    <source>
        <strain evidence="2">JCM 4346</strain>
    </source>
</reference>
<evidence type="ECO:0000256" key="1">
    <source>
        <dbReference type="SAM" id="MobiDB-lite"/>
    </source>
</evidence>
<feature type="compositionally biased region" description="Low complexity" evidence="1">
    <location>
        <begin position="207"/>
        <end position="222"/>
    </location>
</feature>
<gene>
    <name evidence="2" type="ORF">GCM10010251_02400</name>
</gene>
<dbReference type="EMBL" id="BMSX01000001">
    <property type="protein sequence ID" value="GGQ91511.1"/>
    <property type="molecule type" value="Genomic_DNA"/>
</dbReference>
<feature type="compositionally biased region" description="Low complexity" evidence="1">
    <location>
        <begin position="180"/>
        <end position="192"/>
    </location>
</feature>
<evidence type="ECO:0000313" key="3">
    <source>
        <dbReference type="Proteomes" id="UP000658320"/>
    </source>
</evidence>
<feature type="compositionally biased region" description="Polar residues" evidence="1">
    <location>
        <begin position="161"/>
        <end position="175"/>
    </location>
</feature>
<dbReference type="RefSeq" id="WP_189931227.1">
    <property type="nucleotide sequence ID" value="NZ_BMSX01000001.1"/>
</dbReference>
<dbReference type="Proteomes" id="UP000658320">
    <property type="component" value="Unassembled WGS sequence"/>
</dbReference>
<feature type="region of interest" description="Disordered" evidence="1">
    <location>
        <begin position="80"/>
        <end position="119"/>
    </location>
</feature>
<proteinExistence type="predicted"/>
<keyword evidence="3" id="KW-1185">Reference proteome</keyword>
<reference evidence="2" key="2">
    <citation type="submission" date="2020-09" db="EMBL/GenBank/DDBJ databases">
        <authorList>
            <person name="Sun Q."/>
            <person name="Ohkuma M."/>
        </authorList>
    </citation>
    <scope>NUCLEOTIDE SEQUENCE</scope>
    <source>
        <strain evidence="2">JCM 4346</strain>
    </source>
</reference>
<feature type="region of interest" description="Disordered" evidence="1">
    <location>
        <begin position="137"/>
        <end position="294"/>
    </location>
</feature>
<sequence length="305" mass="30375">MDYCSSCHRHLNGALVCPGCGAYAPDIAPATADGRIVPAPVSTVVLGAAAAAAPKSTAWDSWQDGRPGDEADAAALRFGGEETAPPSDPSVDLDDAPTAPQGRAARRRQLARWKKNQRRAVVATAVALVGGGLTLASMDRQSGDRTQAATAPEDPGGSAVEEQTAQDSRPTTTQPDTHRSSPTAPARTPSSDTPRRQYANASLPTTPSHAQPDAAAAPRTAAVSGPQPQSTAGSSGGTVSDGTDSGNGSHTANSAAAQRSAATATDATNPGTTGPGTTDPGASQASPAPAATSPSEVCLLVLCLG</sequence>
<accession>A0A918BT98</accession>
<comment type="caution">
    <text evidence="2">The sequence shown here is derived from an EMBL/GenBank/DDBJ whole genome shotgun (WGS) entry which is preliminary data.</text>
</comment>
<evidence type="ECO:0000313" key="2">
    <source>
        <dbReference type="EMBL" id="GGQ91511.1"/>
    </source>
</evidence>
<name>A0A918BT98_9ACTN</name>
<protein>
    <submittedName>
        <fullName evidence="2">Uncharacterized protein</fullName>
    </submittedName>
</protein>
<dbReference type="AlphaFoldDB" id="A0A918BT98"/>
<organism evidence="2 3">
    <name type="scientific">Streptomyces aurantiogriseus</name>
    <dbReference type="NCBI Taxonomy" id="66870"/>
    <lineage>
        <taxon>Bacteria</taxon>
        <taxon>Bacillati</taxon>
        <taxon>Actinomycetota</taxon>
        <taxon>Actinomycetes</taxon>
        <taxon>Kitasatosporales</taxon>
        <taxon>Streptomycetaceae</taxon>
        <taxon>Streptomyces</taxon>
    </lineage>
</organism>
<feature type="compositionally biased region" description="Basic residues" evidence="1">
    <location>
        <begin position="104"/>
        <end position="118"/>
    </location>
</feature>
<feature type="compositionally biased region" description="Low complexity" evidence="1">
    <location>
        <begin position="230"/>
        <end position="294"/>
    </location>
</feature>